<keyword evidence="2" id="KW-1185">Reference proteome</keyword>
<proteinExistence type="predicted"/>
<protein>
    <submittedName>
        <fullName evidence="1">Uncharacterized protein</fullName>
    </submittedName>
</protein>
<dbReference type="AlphaFoldDB" id="A0A1I1ZD68"/>
<organism evidence="1 2">
    <name type="scientific">Lentibacillus persicus</name>
    <dbReference type="NCBI Taxonomy" id="640948"/>
    <lineage>
        <taxon>Bacteria</taxon>
        <taxon>Bacillati</taxon>
        <taxon>Bacillota</taxon>
        <taxon>Bacilli</taxon>
        <taxon>Bacillales</taxon>
        <taxon>Bacillaceae</taxon>
        <taxon>Lentibacillus</taxon>
    </lineage>
</organism>
<evidence type="ECO:0000313" key="2">
    <source>
        <dbReference type="Proteomes" id="UP000199474"/>
    </source>
</evidence>
<gene>
    <name evidence="1" type="ORF">SAMN05216238_11252</name>
</gene>
<reference evidence="2" key="1">
    <citation type="submission" date="2016-10" db="EMBL/GenBank/DDBJ databases">
        <authorList>
            <person name="Varghese N."/>
            <person name="Submissions S."/>
        </authorList>
    </citation>
    <scope>NUCLEOTIDE SEQUENCE [LARGE SCALE GENOMIC DNA]</scope>
    <source>
        <strain evidence="2">DSM 22530</strain>
    </source>
</reference>
<dbReference type="STRING" id="640948.SAMN05216238_11252"/>
<dbReference type="Proteomes" id="UP000199474">
    <property type="component" value="Unassembled WGS sequence"/>
</dbReference>
<accession>A0A1I1ZD68</accession>
<dbReference type="OrthoDB" id="2084083at2"/>
<name>A0A1I1ZD68_9BACI</name>
<sequence length="108" mass="12551">MTNFLRTKCLHGTYKMEADHSADPLWCSKCGCNLDIDDFPLSDELKSELMNWVIQYGKILEQTDYGEKIKRDTAILVKSHDEKGLRLYQKLKFELGDGYEVNYVHTSL</sequence>
<evidence type="ECO:0000313" key="1">
    <source>
        <dbReference type="EMBL" id="SFE29625.1"/>
    </source>
</evidence>
<dbReference type="EMBL" id="FOMR01000012">
    <property type="protein sequence ID" value="SFE29625.1"/>
    <property type="molecule type" value="Genomic_DNA"/>
</dbReference>